<evidence type="ECO:0000313" key="1">
    <source>
        <dbReference type="EMBL" id="MEB4796851.1"/>
    </source>
</evidence>
<gene>
    <name evidence="1" type="ORF">P5G65_23395</name>
</gene>
<keyword evidence="2" id="KW-1185">Reference proteome</keyword>
<sequence length="304" mass="32990">MANKKHKNHRSYSKNGLILSVALLLFVGFAIWGVISQATNKSSDELKVGSAAHPHVFSYAPDGKTVWLGTHLGVYQWLNQKWIRSVEPLGKNDVMNIEIDPSNTNTIYTSGHGFIKKSEDGGSTWKSIETGLPNQPKPDVPDAHLLTMDSKDSKHLYTMIAGSTNTMYESKDGGASWSKFGAPPSSPYSIAAAPDNGNSILAGAEQGLFRYDLVNGTLKETKIGNDPAFQLIVLSNGDVIAMGEGGFTRSSDLKTWVPFKVDLNGEMPLGIRASKTDPNRLVIVTQKLRLIESQDGGKNWSAAK</sequence>
<dbReference type="PANTHER" id="PTHR43739">
    <property type="entry name" value="XYLOGLUCANASE (EUROFUNG)"/>
    <property type="match status" value="1"/>
</dbReference>
<protein>
    <recommendedName>
        <fullName evidence="3">Photosynthesis system II assembly factor Ycf48/Hcf136-like domain-containing protein</fullName>
    </recommendedName>
</protein>
<dbReference type="Gene3D" id="2.130.10.10">
    <property type="entry name" value="YVTN repeat-like/Quinoprotein amine dehydrogenase"/>
    <property type="match status" value="1"/>
</dbReference>
<dbReference type="InterPro" id="IPR052025">
    <property type="entry name" value="Xyloglucanase_GH74"/>
</dbReference>
<dbReference type="PANTHER" id="PTHR43739:SF5">
    <property type="entry name" value="EXO-ALPHA-SIALIDASE"/>
    <property type="match status" value="1"/>
</dbReference>
<evidence type="ECO:0008006" key="3">
    <source>
        <dbReference type="Google" id="ProtNLM"/>
    </source>
</evidence>
<proteinExistence type="predicted"/>
<dbReference type="RefSeq" id="WP_127455222.1">
    <property type="nucleotide sequence ID" value="NZ_JAROBY010000041.1"/>
</dbReference>
<comment type="caution">
    <text evidence="1">The sequence shown here is derived from an EMBL/GenBank/DDBJ whole genome shotgun (WGS) entry which is preliminary data.</text>
</comment>
<dbReference type="SUPFAM" id="SSF110296">
    <property type="entry name" value="Oligoxyloglucan reducing end-specific cellobiohydrolase"/>
    <property type="match status" value="1"/>
</dbReference>
<dbReference type="Proteomes" id="UP001355653">
    <property type="component" value="Unassembled WGS sequence"/>
</dbReference>
<dbReference type="InterPro" id="IPR015943">
    <property type="entry name" value="WD40/YVTN_repeat-like_dom_sf"/>
</dbReference>
<accession>A0ABU6DJ20</accession>
<dbReference type="EMBL" id="JAROBY010000041">
    <property type="protein sequence ID" value="MEB4796851.1"/>
    <property type="molecule type" value="Genomic_DNA"/>
</dbReference>
<evidence type="ECO:0000313" key="2">
    <source>
        <dbReference type="Proteomes" id="UP001355653"/>
    </source>
</evidence>
<reference evidence="1 2" key="1">
    <citation type="submission" date="2023-03" db="EMBL/GenBank/DDBJ databases">
        <title>Bacillus Genome Sequencing.</title>
        <authorList>
            <person name="Dunlap C."/>
        </authorList>
    </citation>
    <scope>NUCLEOTIDE SEQUENCE [LARGE SCALE GENOMIC DNA]</scope>
    <source>
        <strain evidence="1 2">NRS-1351</strain>
    </source>
</reference>
<organism evidence="1 2">
    <name type="scientific">Paenibacillus chondroitinus</name>
    <dbReference type="NCBI Taxonomy" id="59842"/>
    <lineage>
        <taxon>Bacteria</taxon>
        <taxon>Bacillati</taxon>
        <taxon>Bacillota</taxon>
        <taxon>Bacilli</taxon>
        <taxon>Bacillales</taxon>
        <taxon>Paenibacillaceae</taxon>
        <taxon>Paenibacillus</taxon>
    </lineage>
</organism>
<dbReference type="CDD" id="cd15482">
    <property type="entry name" value="Sialidase_non-viral"/>
    <property type="match status" value="1"/>
</dbReference>
<name>A0ABU6DJ20_9BACL</name>